<feature type="compositionally biased region" description="Low complexity" evidence="1">
    <location>
        <begin position="34"/>
        <end position="44"/>
    </location>
</feature>
<feature type="region of interest" description="Disordered" evidence="1">
    <location>
        <begin position="34"/>
        <end position="68"/>
    </location>
</feature>
<dbReference type="Proteomes" id="UP001596031">
    <property type="component" value="Unassembled WGS sequence"/>
</dbReference>
<protein>
    <submittedName>
        <fullName evidence="2">Uncharacterized protein</fullName>
    </submittedName>
</protein>
<evidence type="ECO:0000256" key="1">
    <source>
        <dbReference type="SAM" id="MobiDB-lite"/>
    </source>
</evidence>
<dbReference type="RefSeq" id="WP_379723837.1">
    <property type="nucleotide sequence ID" value="NZ_JBHSMS010000055.1"/>
</dbReference>
<accession>A0ABW0PJE9</accession>
<name>A0ABW0PJE9_9BURK</name>
<keyword evidence="3" id="KW-1185">Reference proteome</keyword>
<feature type="compositionally biased region" description="Basic and acidic residues" evidence="1">
    <location>
        <begin position="49"/>
        <end position="68"/>
    </location>
</feature>
<gene>
    <name evidence="2" type="ORF">ACFPOU_17110</name>
</gene>
<proteinExistence type="predicted"/>
<comment type="caution">
    <text evidence="2">The sequence shown here is derived from an EMBL/GenBank/DDBJ whole genome shotgun (WGS) entry which is preliminary data.</text>
</comment>
<evidence type="ECO:0000313" key="2">
    <source>
        <dbReference type="EMBL" id="MFC5512825.1"/>
    </source>
</evidence>
<reference evidence="3" key="1">
    <citation type="journal article" date="2019" name="Int. J. Syst. Evol. Microbiol.">
        <title>The Global Catalogue of Microorganisms (GCM) 10K type strain sequencing project: providing services to taxonomists for standard genome sequencing and annotation.</title>
        <authorList>
            <consortium name="The Broad Institute Genomics Platform"/>
            <consortium name="The Broad Institute Genome Sequencing Center for Infectious Disease"/>
            <person name="Wu L."/>
            <person name="Ma J."/>
        </authorList>
    </citation>
    <scope>NUCLEOTIDE SEQUENCE [LARGE SCALE GENOMIC DNA]</scope>
    <source>
        <strain evidence="3">CCUG 38813</strain>
    </source>
</reference>
<evidence type="ECO:0000313" key="3">
    <source>
        <dbReference type="Proteomes" id="UP001596031"/>
    </source>
</evidence>
<sequence length="68" mass="7305">MTHASTRTIAHRDLGVGENQASLHAIMTAPPMSAAAHAAAARQRTASRRQAEDARQLRALTSDDWRAA</sequence>
<dbReference type="EMBL" id="JBHSMS010000055">
    <property type="protein sequence ID" value="MFC5512825.1"/>
    <property type="molecule type" value="Genomic_DNA"/>
</dbReference>
<organism evidence="2 3">
    <name type="scientific">Massilia jejuensis</name>
    <dbReference type="NCBI Taxonomy" id="648894"/>
    <lineage>
        <taxon>Bacteria</taxon>
        <taxon>Pseudomonadati</taxon>
        <taxon>Pseudomonadota</taxon>
        <taxon>Betaproteobacteria</taxon>
        <taxon>Burkholderiales</taxon>
        <taxon>Oxalobacteraceae</taxon>
        <taxon>Telluria group</taxon>
        <taxon>Massilia</taxon>
    </lineage>
</organism>